<feature type="compositionally biased region" description="Basic and acidic residues" evidence="1">
    <location>
        <begin position="147"/>
        <end position="179"/>
    </location>
</feature>
<evidence type="ECO:0000256" key="1">
    <source>
        <dbReference type="SAM" id="MobiDB-lite"/>
    </source>
</evidence>
<reference evidence="2 3" key="1">
    <citation type="submission" date="2020-08" db="EMBL/GenBank/DDBJ databases">
        <title>Plant Genome Project.</title>
        <authorList>
            <person name="Zhang R.-G."/>
        </authorList>
    </citation>
    <scope>NUCLEOTIDE SEQUENCE [LARGE SCALE GENOMIC DNA]</scope>
    <source>
        <tissue evidence="2">Rhizome</tissue>
    </source>
</reference>
<accession>A0A8J5GJU7</accession>
<comment type="caution">
    <text evidence="2">The sequence shown here is derived from an EMBL/GenBank/DDBJ whole genome shotgun (WGS) entry which is preliminary data.</text>
</comment>
<evidence type="ECO:0000313" key="2">
    <source>
        <dbReference type="EMBL" id="KAG6508107.1"/>
    </source>
</evidence>
<sequence>MKGKGKIHPSPSPATSTDAGEDQGVESLAVFALLPLAILALTAALSDEDKEVLAYLLTQSIEGSPDGKWNNREPGKGQHRPTYGCGCFDCYTTYWSRWDRSPQHKLIHQVIEAFEEHLASSEKKGDTSSKKKSGAKSRVRRKKHKSAEKGREKAEKKESSKDAESEMKEEAENFVKEEVPAGAADSEAEATTTTGGRRRSWADAIGIYNWRLWGFWGSGNQKLAGEKEE</sequence>
<dbReference type="Proteomes" id="UP000734854">
    <property type="component" value="Unassembled WGS sequence"/>
</dbReference>
<name>A0A8J5GJU7_ZINOF</name>
<feature type="region of interest" description="Disordered" evidence="1">
    <location>
        <begin position="119"/>
        <end position="199"/>
    </location>
</feature>
<protein>
    <submittedName>
        <fullName evidence="2">Uncharacterized protein</fullName>
    </submittedName>
</protein>
<dbReference type="EMBL" id="JACMSC010000009">
    <property type="protein sequence ID" value="KAG6508107.1"/>
    <property type="molecule type" value="Genomic_DNA"/>
</dbReference>
<feature type="compositionally biased region" description="Basic and acidic residues" evidence="1">
    <location>
        <begin position="119"/>
        <end position="129"/>
    </location>
</feature>
<keyword evidence="3" id="KW-1185">Reference proteome</keyword>
<dbReference type="OrthoDB" id="1937859at2759"/>
<feature type="compositionally biased region" description="Basic residues" evidence="1">
    <location>
        <begin position="130"/>
        <end position="146"/>
    </location>
</feature>
<dbReference type="AlphaFoldDB" id="A0A8J5GJU7"/>
<feature type="region of interest" description="Disordered" evidence="1">
    <location>
        <begin position="1"/>
        <end position="21"/>
    </location>
</feature>
<gene>
    <name evidence="2" type="ORF">ZIOFF_033466</name>
</gene>
<evidence type="ECO:0000313" key="3">
    <source>
        <dbReference type="Proteomes" id="UP000734854"/>
    </source>
</evidence>
<dbReference type="PANTHER" id="PTHR31903">
    <property type="entry name" value="F12F1.11-RELATED"/>
    <property type="match status" value="1"/>
</dbReference>
<feature type="compositionally biased region" description="Low complexity" evidence="1">
    <location>
        <begin position="181"/>
        <end position="195"/>
    </location>
</feature>
<organism evidence="2 3">
    <name type="scientific">Zingiber officinale</name>
    <name type="common">Ginger</name>
    <name type="synonym">Amomum zingiber</name>
    <dbReference type="NCBI Taxonomy" id="94328"/>
    <lineage>
        <taxon>Eukaryota</taxon>
        <taxon>Viridiplantae</taxon>
        <taxon>Streptophyta</taxon>
        <taxon>Embryophyta</taxon>
        <taxon>Tracheophyta</taxon>
        <taxon>Spermatophyta</taxon>
        <taxon>Magnoliopsida</taxon>
        <taxon>Liliopsida</taxon>
        <taxon>Zingiberales</taxon>
        <taxon>Zingiberaceae</taxon>
        <taxon>Zingiber</taxon>
    </lineage>
</organism>
<proteinExistence type="predicted"/>
<dbReference type="PANTHER" id="PTHR31903:SF4">
    <property type="entry name" value="OS11G0490300 PROTEIN"/>
    <property type="match status" value="1"/>
</dbReference>